<evidence type="ECO:0000256" key="1">
    <source>
        <dbReference type="SAM" id="Coils"/>
    </source>
</evidence>
<organism evidence="3 5">
    <name type="scientific">Carnobacterium viridans</name>
    <dbReference type="NCBI Taxonomy" id="174587"/>
    <lineage>
        <taxon>Bacteria</taxon>
        <taxon>Bacillati</taxon>
        <taxon>Bacillota</taxon>
        <taxon>Bacilli</taxon>
        <taxon>Lactobacillales</taxon>
        <taxon>Carnobacteriaceae</taxon>
        <taxon>Carnobacterium</taxon>
    </lineage>
</organism>
<dbReference type="Pfam" id="PF04394">
    <property type="entry name" value="DUF536"/>
    <property type="match status" value="1"/>
</dbReference>
<dbReference type="InterPro" id="IPR007489">
    <property type="entry name" value="RocS-like_C"/>
</dbReference>
<keyword evidence="1" id="KW-0175">Coiled coil</keyword>
<dbReference type="Proteomes" id="UP000199481">
    <property type="component" value="Unassembled WGS sequence"/>
</dbReference>
<keyword evidence="5" id="KW-1185">Reference proteome</keyword>
<dbReference type="EMBL" id="FNJW01000009">
    <property type="protein sequence ID" value="SDQ64087.1"/>
    <property type="molecule type" value="Genomic_DNA"/>
</dbReference>
<gene>
    <name evidence="3" type="ORF">SAMN04487752_2757</name>
    <name evidence="4" type="ORF">SAMN04487752_2779</name>
</gene>
<feature type="domain" description="Regulator of chromosome segregation-like C-terminal" evidence="2">
    <location>
        <begin position="71"/>
        <end position="110"/>
    </location>
</feature>
<sequence>MFLSDNRVQIIVRATKEEKEKLKEIAKSKKKSMNQLILDSVINIDNDSTDDSAENIKDSSVDSTIINVFKDQLESKDKQIDKLQNLLDQQQQLSLQTNKHIEQLQFQLSNETTEHSTNNPLINDNFENTSEDFQKKGFLGRFFKK</sequence>
<name>A0A1H1CIU5_9LACT</name>
<dbReference type="EMBL" id="FNJW01000009">
    <property type="protein sequence ID" value="SDQ64655.1"/>
    <property type="molecule type" value="Genomic_DNA"/>
</dbReference>
<evidence type="ECO:0000313" key="5">
    <source>
        <dbReference type="Proteomes" id="UP000199481"/>
    </source>
</evidence>
<proteinExistence type="predicted"/>
<dbReference type="OrthoDB" id="2157627at2"/>
<feature type="coiled-coil region" evidence="1">
    <location>
        <begin position="66"/>
        <end position="96"/>
    </location>
</feature>
<evidence type="ECO:0000313" key="3">
    <source>
        <dbReference type="EMBL" id="SDQ64087.1"/>
    </source>
</evidence>
<evidence type="ECO:0000313" key="4">
    <source>
        <dbReference type="EMBL" id="SDQ64655.1"/>
    </source>
</evidence>
<reference evidence="5" key="2">
    <citation type="submission" date="2016-10" db="EMBL/GenBank/DDBJ databases">
        <authorList>
            <person name="Varghese N."/>
            <person name="Submissions S."/>
        </authorList>
    </citation>
    <scope>NUCLEOTIDE SEQUENCE [LARGE SCALE GENOMIC DNA]</scope>
    <source>
        <strain evidence="5">MPL-11</strain>
    </source>
</reference>
<dbReference type="AlphaFoldDB" id="A0A1H1CIU5"/>
<accession>A0A1H1CIU5</accession>
<protein>
    <recommendedName>
        <fullName evidence="2">Regulator of chromosome segregation-like C-terminal domain-containing protein</fullName>
    </recommendedName>
</protein>
<reference evidence="3" key="1">
    <citation type="submission" date="2016-10" db="EMBL/GenBank/DDBJ databases">
        <authorList>
            <person name="de Groot N.N."/>
        </authorList>
    </citation>
    <scope>NUCLEOTIDE SEQUENCE [LARGE SCALE GENOMIC DNA]</scope>
    <source>
        <strain evidence="3">MPL-11</strain>
    </source>
</reference>
<evidence type="ECO:0000259" key="2">
    <source>
        <dbReference type="Pfam" id="PF04394"/>
    </source>
</evidence>